<keyword evidence="1" id="KW-0614">Plasmid</keyword>
<proteinExistence type="predicted"/>
<evidence type="ECO:0000313" key="1">
    <source>
        <dbReference type="EMBL" id="EJO15342.1"/>
    </source>
</evidence>
<dbReference type="EMBL" id="ALIF01000007">
    <property type="protein sequence ID" value="EJO15342.1"/>
    <property type="molecule type" value="Genomic_DNA"/>
</dbReference>
<protein>
    <submittedName>
        <fullName evidence="1">Uncharacterized protein</fullName>
    </submittedName>
</protein>
<dbReference type="Proteomes" id="UP000006983">
    <property type="component" value="Unassembled WGS sequence"/>
</dbReference>
<sequence length="110" mass="13220">MFYKGEKTMTKREKALWLQEHYKNYSLKWYLENDARLNAMFKKAYHRYMADLNARASKAQLSHIEDLGKRMREVYEDVYGTKFDSDCRLDRAETNRKVQAIRSMWVVAPA</sequence>
<accession>J7SHN1</accession>
<dbReference type="AlphaFoldDB" id="J7SHN1"/>
<dbReference type="PATRIC" id="fig|1200793.3.peg.2152"/>
<gene>
    <name evidence="1" type="ORF">RSSL_00101</name>
</gene>
<geneLocation type="plasmid" evidence="1">
    <name>pRSSL1</name>
</geneLocation>
<comment type="caution">
    <text evidence="1">The sequence shown here is derived from an EMBL/GenBank/DDBJ whole genome shotgun (WGS) entry which is preliminary data.</text>
</comment>
<name>J7SHN1_STRSL</name>
<reference evidence="1 2" key="1">
    <citation type="journal article" date="2012" name="J. Bacteriol.">
        <title>Genome Sequence of the Lantibiotic Bacteriocin Producer Streptococcus salivarius Strain K12.</title>
        <authorList>
            <person name="Barretto C."/>
            <person name="Alvarez-Martin P."/>
            <person name="Foata F."/>
            <person name="Renault P."/>
            <person name="Berger B."/>
        </authorList>
    </citation>
    <scope>NUCLEOTIDE SEQUENCE [LARGE SCALE GENOMIC DNA]</scope>
    <source>
        <strain evidence="1 2">K12</strain>
        <plasmid evidence="1">pRSSL1</plasmid>
    </source>
</reference>
<evidence type="ECO:0000313" key="2">
    <source>
        <dbReference type="Proteomes" id="UP000006983"/>
    </source>
</evidence>
<keyword evidence="2" id="KW-1185">Reference proteome</keyword>
<organism evidence="1 2">
    <name type="scientific">Streptococcus salivarius K12</name>
    <dbReference type="NCBI Taxonomy" id="1200793"/>
    <lineage>
        <taxon>Bacteria</taxon>
        <taxon>Bacillati</taxon>
        <taxon>Bacillota</taxon>
        <taxon>Bacilli</taxon>
        <taxon>Lactobacillales</taxon>
        <taxon>Streptococcaceae</taxon>
        <taxon>Streptococcus</taxon>
    </lineage>
</organism>